<evidence type="ECO:0008006" key="12">
    <source>
        <dbReference type="Google" id="ProtNLM"/>
    </source>
</evidence>
<dbReference type="Proteomes" id="UP000244902">
    <property type="component" value="Chromosome"/>
</dbReference>
<dbReference type="InterPro" id="IPR000131">
    <property type="entry name" value="ATP_synth_F1_gsu"/>
</dbReference>
<keyword evidence="7" id="KW-0472">Membrane</keyword>
<comment type="function">
    <text evidence="1">Produces ATP from ADP in the presence of a proton gradient across the membrane. The gamma chain is believed to be important in regulating ATPase activity and the flow of protons through the CF(0) complex.</text>
</comment>
<gene>
    <name evidence="10" type="ORF">CEW87_19955</name>
</gene>
<keyword evidence="5" id="KW-0375">Hydrogen ion transport</keyword>
<dbReference type="PRINTS" id="PR00126">
    <property type="entry name" value="ATPASEGAMMA"/>
</dbReference>
<dbReference type="InterPro" id="IPR035968">
    <property type="entry name" value="ATP_synth_F1_ATPase_gsu"/>
</dbReference>
<protein>
    <recommendedName>
        <fullName evidence="12">F0F1 ATP synthase subunit gamma</fullName>
    </recommendedName>
</protein>
<evidence type="ECO:0000256" key="5">
    <source>
        <dbReference type="ARBA" id="ARBA00022781"/>
    </source>
</evidence>
<comment type="subcellular location">
    <subcellularLocation>
        <location evidence="2">Membrane</location>
        <topology evidence="2">Peripheral membrane protein</topology>
    </subcellularLocation>
</comment>
<evidence type="ECO:0000256" key="7">
    <source>
        <dbReference type="ARBA" id="ARBA00023136"/>
    </source>
</evidence>
<keyword evidence="8" id="KW-0139">CF(1)</keyword>
<keyword evidence="4" id="KW-0813">Transport</keyword>
<dbReference type="GO" id="GO:0046933">
    <property type="term" value="F:proton-transporting ATP synthase activity, rotational mechanism"/>
    <property type="evidence" value="ECO:0007669"/>
    <property type="project" value="InterPro"/>
</dbReference>
<sequence length="305" mass="33224">MADRRARLAEFGRRYTGRSRTRCTCRACRQIMSKRRELEGHIDSLADIGELLGAMKNLALVESRRINTFIDAQRAAARIVESTLADFIADYSAHIAPPATHGEVLCLIGSERGFCGDLNQRLIAESKAATAGAQIVLVGSRLADAWAHDFAASIPGAGFGDEVQNVLANLVATLTPLLQGSRQFGPPALSLLYLGEAGTVHHSLLPAPEPRRGGPRRSHALQLTLSPQAFHAALIDQFLETALSGALYDALLHENQLRLEHMEQAGHRIDEQLEDLGRRSNRARQEEITEEIEIILLSSLGGSDT</sequence>
<comment type="similarity">
    <text evidence="3">Belongs to the ATPase gamma chain family.</text>
</comment>
<evidence type="ECO:0000256" key="1">
    <source>
        <dbReference type="ARBA" id="ARBA00003456"/>
    </source>
</evidence>
<evidence type="ECO:0000256" key="3">
    <source>
        <dbReference type="ARBA" id="ARBA00007681"/>
    </source>
</evidence>
<evidence type="ECO:0000256" key="9">
    <source>
        <dbReference type="ARBA" id="ARBA00023310"/>
    </source>
</evidence>
<organism evidence="10 11">
    <name type="scientific">Parazoarcus communis</name>
    <dbReference type="NCBI Taxonomy" id="41977"/>
    <lineage>
        <taxon>Bacteria</taxon>
        <taxon>Pseudomonadati</taxon>
        <taxon>Pseudomonadota</taxon>
        <taxon>Betaproteobacteria</taxon>
        <taxon>Rhodocyclales</taxon>
        <taxon>Zoogloeaceae</taxon>
        <taxon>Parazoarcus</taxon>
    </lineage>
</organism>
<reference evidence="10 11" key="1">
    <citation type="submission" date="2017-06" db="EMBL/GenBank/DDBJ databases">
        <title>Azoarcus sp. TSNA42 complete genome sequence.</title>
        <authorList>
            <person name="Woo J.-H."/>
            <person name="Kim H.-S."/>
        </authorList>
    </citation>
    <scope>NUCLEOTIDE SEQUENCE [LARGE SCALE GENOMIC DNA]</scope>
    <source>
        <strain evidence="10 11">TSNA42</strain>
    </source>
</reference>
<proteinExistence type="inferred from homology"/>
<evidence type="ECO:0000256" key="4">
    <source>
        <dbReference type="ARBA" id="ARBA00022448"/>
    </source>
</evidence>
<accession>A0A2U8H658</accession>
<dbReference type="Pfam" id="PF00231">
    <property type="entry name" value="ATP-synt"/>
    <property type="match status" value="1"/>
</dbReference>
<dbReference type="GO" id="GO:0045259">
    <property type="term" value="C:proton-transporting ATP synthase complex"/>
    <property type="evidence" value="ECO:0007669"/>
    <property type="project" value="UniProtKB-KW"/>
</dbReference>
<evidence type="ECO:0000313" key="10">
    <source>
        <dbReference type="EMBL" id="AWI81437.1"/>
    </source>
</evidence>
<evidence type="ECO:0000256" key="8">
    <source>
        <dbReference type="ARBA" id="ARBA00023196"/>
    </source>
</evidence>
<name>A0A2U8H658_9RHOO</name>
<evidence type="ECO:0000256" key="2">
    <source>
        <dbReference type="ARBA" id="ARBA00004170"/>
    </source>
</evidence>
<dbReference type="AlphaFoldDB" id="A0A2U8H658"/>
<dbReference type="EMBL" id="CP022188">
    <property type="protein sequence ID" value="AWI81437.1"/>
    <property type="molecule type" value="Genomic_DNA"/>
</dbReference>
<keyword evidence="9" id="KW-0066">ATP synthesis</keyword>
<evidence type="ECO:0000256" key="6">
    <source>
        <dbReference type="ARBA" id="ARBA00023065"/>
    </source>
</evidence>
<dbReference type="Gene3D" id="1.10.287.80">
    <property type="entry name" value="ATP synthase, gamma subunit, helix hairpin domain"/>
    <property type="match status" value="2"/>
</dbReference>
<evidence type="ECO:0000313" key="11">
    <source>
        <dbReference type="Proteomes" id="UP000244902"/>
    </source>
</evidence>
<keyword evidence="6" id="KW-0406">Ion transport</keyword>
<dbReference type="SUPFAM" id="SSF52943">
    <property type="entry name" value="ATP synthase (F1-ATPase), gamma subunit"/>
    <property type="match status" value="1"/>
</dbReference>